<dbReference type="EMBL" id="CP026520">
    <property type="protein sequence ID" value="QAV18762.1"/>
    <property type="molecule type" value="Genomic_DNA"/>
</dbReference>
<evidence type="ECO:0000256" key="1">
    <source>
        <dbReference type="ARBA" id="ARBA00004370"/>
    </source>
</evidence>
<comment type="subcellular location">
    <subcellularLocation>
        <location evidence="1">Membrane</location>
    </subcellularLocation>
</comment>
<evidence type="ECO:0000256" key="2">
    <source>
        <dbReference type="ARBA" id="ARBA00023136"/>
    </source>
</evidence>
<accession>A0A410WWV5</accession>
<keyword evidence="7" id="KW-1185">Reference proteome</keyword>
<name>A0A410WWV5_9BACL</name>
<evidence type="ECO:0000313" key="7">
    <source>
        <dbReference type="Proteomes" id="UP001527202"/>
    </source>
</evidence>
<dbReference type="PANTHER" id="PTHR46825:SF11">
    <property type="entry name" value="PENICILLIN-BINDING PROTEIN 4"/>
    <property type="match status" value="1"/>
</dbReference>
<dbReference type="InterPro" id="IPR012338">
    <property type="entry name" value="Beta-lactam/transpept-like"/>
</dbReference>
<evidence type="ECO:0000313" key="5">
    <source>
        <dbReference type="EMBL" id="QAV18762.1"/>
    </source>
</evidence>
<dbReference type="PANTHER" id="PTHR46825">
    <property type="entry name" value="D-ALANYL-D-ALANINE-CARBOXYPEPTIDASE/ENDOPEPTIDASE AMPH"/>
    <property type="match status" value="1"/>
</dbReference>
<dbReference type="OrthoDB" id="9803467at2"/>
<dbReference type="Pfam" id="PF00144">
    <property type="entry name" value="Beta-lactamase"/>
    <property type="match status" value="1"/>
</dbReference>
<evidence type="ECO:0000313" key="6">
    <source>
        <dbReference type="Proteomes" id="UP000288943"/>
    </source>
</evidence>
<keyword evidence="2" id="KW-0472">Membrane</keyword>
<dbReference type="Proteomes" id="UP000288943">
    <property type="component" value="Chromosome"/>
</dbReference>
<dbReference type="Proteomes" id="UP001527202">
    <property type="component" value="Unassembled WGS sequence"/>
</dbReference>
<dbReference type="InterPro" id="IPR001466">
    <property type="entry name" value="Beta-lactam-related"/>
</dbReference>
<dbReference type="RefSeq" id="WP_042227792.1">
    <property type="nucleotide sequence ID" value="NZ_CP026520.1"/>
</dbReference>
<dbReference type="SUPFAM" id="SSF56601">
    <property type="entry name" value="beta-lactamase/transpeptidase-like"/>
    <property type="match status" value="1"/>
</dbReference>
<reference evidence="4 7" key="2">
    <citation type="submission" date="2022-05" db="EMBL/GenBank/DDBJ databases">
        <title>Genome Sequencing of Bee-Associated Microbes.</title>
        <authorList>
            <person name="Dunlap C."/>
        </authorList>
    </citation>
    <scope>NUCLEOTIDE SEQUENCE [LARGE SCALE GENOMIC DNA]</scope>
    <source>
        <strain evidence="4 7">NRRL B-23120</strain>
    </source>
</reference>
<dbReference type="EMBL" id="JAMDMJ010000033">
    <property type="protein sequence ID" value="MCY9598611.1"/>
    <property type="molecule type" value="Genomic_DNA"/>
</dbReference>
<evidence type="ECO:0000313" key="4">
    <source>
        <dbReference type="EMBL" id="MCY9598611.1"/>
    </source>
</evidence>
<protein>
    <submittedName>
        <fullName evidence="4">Beta-lactamase family protein</fullName>
    </submittedName>
    <submittedName>
        <fullName evidence="5">Penicillin-binding protein</fullName>
    </submittedName>
</protein>
<proteinExistence type="predicted"/>
<dbReference type="Gene3D" id="3.40.710.10">
    <property type="entry name" value="DD-peptidase/beta-lactamase superfamily"/>
    <property type="match status" value="1"/>
</dbReference>
<dbReference type="GO" id="GO:0016020">
    <property type="term" value="C:membrane"/>
    <property type="evidence" value="ECO:0007669"/>
    <property type="project" value="UniProtKB-SubCell"/>
</dbReference>
<evidence type="ECO:0000259" key="3">
    <source>
        <dbReference type="Pfam" id="PF00144"/>
    </source>
</evidence>
<dbReference type="AlphaFoldDB" id="A0A410WWV5"/>
<reference evidence="5 6" key="1">
    <citation type="submission" date="2018-01" db="EMBL/GenBank/DDBJ databases">
        <title>The whole genome sequencing and assembly of Paenibacillus chitinolyticus KCCM 41400 strain.</title>
        <authorList>
            <person name="Kim J.-Y."/>
            <person name="Park M.-K."/>
            <person name="Lee Y.-J."/>
            <person name="Yi H."/>
            <person name="Bahn Y.-S."/>
            <person name="Kim J.F."/>
            <person name="Lee D.-W."/>
        </authorList>
    </citation>
    <scope>NUCLEOTIDE SEQUENCE [LARGE SCALE GENOMIC DNA]</scope>
    <source>
        <strain evidence="5 6">KCCM 41400</strain>
    </source>
</reference>
<feature type="domain" description="Beta-lactamase-related" evidence="3">
    <location>
        <begin position="9"/>
        <end position="330"/>
    </location>
</feature>
<organism evidence="5 6">
    <name type="scientific">Paenibacillus chitinolyticus</name>
    <dbReference type="NCBI Taxonomy" id="79263"/>
    <lineage>
        <taxon>Bacteria</taxon>
        <taxon>Bacillati</taxon>
        <taxon>Bacillota</taxon>
        <taxon>Bacilli</taxon>
        <taxon>Bacillales</taxon>
        <taxon>Paenibacillaceae</taxon>
        <taxon>Paenibacillus</taxon>
    </lineage>
</organism>
<sequence length="453" mass="51445">MQNKQKQLQELFAAMSEKGVFNGVFLAADKGEIVFEGAYGLADRETGRALTVHSVFELASVSKTFTAMGILILAEQGKLSLSDFVEQWIPDFPYKGITVKDLLRHTSGLPDYTPLFIKDWDRSKIATNWDVLEYFNVRRPPLQFQPGENWEYTNTGYVLLALLIEKISGLSFAEYMSETLFKPLGMHSTRIHNRRLSGNVPPDFAFGYVYSFETHSYHLPDEQPATDFVVYLDGIQGDGTVNSTLHDLLLWDQALYTEKLVSKKTLDEAFTSGKLPDNKPYSYGYGWIVEQKEHLGKVVSHSGGWPGYSTNLARYTDHGKTAIYLSNTDRQLDIQQQIINEAENILFGLPHSVPDVPAELRSVKIDKTVYMLYRGVYKMDMGLDLSVTTGPEYDQLFIQLSGQPQYEILPLSEERFFVRELQIEIEFAAKKAGKPAHELTLFQYGEHRGVRVT</sequence>
<gene>
    <name evidence="4" type="ORF">M5X16_22930</name>
    <name evidence="5" type="ORF">PC41400_14180</name>
</gene>
<dbReference type="GeneID" id="95375960"/>
<dbReference type="KEGG" id="pchi:PC41400_14180"/>
<dbReference type="InterPro" id="IPR050491">
    <property type="entry name" value="AmpC-like"/>
</dbReference>